<dbReference type="RefSeq" id="WP_015395543.1">
    <property type="nucleotide sequence ID" value="NC_020291.1"/>
</dbReference>
<sequence length="121" mass="13409">MRKFLIIAIPVLSLTLFSLIMLSGGILKKTSVNGMNIPETIQLAVDDIKSENWNAANEKSENLSNTWDKVVKRIQYSSERDEINSFNTSIAHLKGAIAAQDKSASLMALNEAYEHWDGVGK</sequence>
<keyword evidence="2" id="KW-1185">Reference proteome</keyword>
<evidence type="ECO:0000313" key="2">
    <source>
        <dbReference type="Proteomes" id="UP000011728"/>
    </source>
</evidence>
<reference evidence="1 2" key="1">
    <citation type="submission" date="2013-02" db="EMBL/GenBank/DDBJ databases">
        <title>Genome sequence of Clostridium saccharoperbutylacetonicum N1-4(HMT).</title>
        <authorList>
            <person name="Poehlein A."/>
            <person name="Daniel R."/>
        </authorList>
    </citation>
    <scope>NUCLEOTIDE SEQUENCE [LARGE SCALE GENOMIC DNA]</scope>
    <source>
        <strain evidence="2">N1-4(HMT)</strain>
    </source>
</reference>
<dbReference type="eggNOG" id="ENOG5032YCW">
    <property type="taxonomic scope" value="Bacteria"/>
</dbReference>
<dbReference type="EMBL" id="CP004121">
    <property type="protein sequence ID" value="AGF59236.1"/>
    <property type="molecule type" value="Genomic_DNA"/>
</dbReference>
<evidence type="ECO:0000313" key="1">
    <source>
        <dbReference type="EMBL" id="AGF59236.1"/>
    </source>
</evidence>
<protein>
    <recommendedName>
        <fullName evidence="3">DUF4363 domain-containing protein</fullName>
    </recommendedName>
</protein>
<dbReference type="InterPro" id="IPR025373">
    <property type="entry name" value="DUF4363"/>
</dbReference>
<dbReference type="PATRIC" id="fig|931276.5.peg.5549"/>
<dbReference type="Proteomes" id="UP000011728">
    <property type="component" value="Chromosome"/>
</dbReference>
<accession>M1MXI3</accession>
<gene>
    <name evidence="1" type="ORF">Cspa_c54910</name>
</gene>
<proteinExistence type="predicted"/>
<name>M1MXI3_9CLOT</name>
<dbReference type="HOGENOM" id="CLU_2034049_0_0_9"/>
<dbReference type="KEGG" id="csr:Cspa_c54910"/>
<dbReference type="STRING" id="36745.CLSAP_52380"/>
<dbReference type="OrthoDB" id="1739442at2"/>
<organism evidence="1 2">
    <name type="scientific">Clostridium saccharoperbutylacetonicum N1-4(HMT)</name>
    <dbReference type="NCBI Taxonomy" id="931276"/>
    <lineage>
        <taxon>Bacteria</taxon>
        <taxon>Bacillati</taxon>
        <taxon>Bacillota</taxon>
        <taxon>Clostridia</taxon>
        <taxon>Eubacteriales</taxon>
        <taxon>Clostridiaceae</taxon>
        <taxon>Clostridium</taxon>
    </lineage>
</organism>
<dbReference type="Pfam" id="PF14276">
    <property type="entry name" value="DUF4363"/>
    <property type="match status" value="1"/>
</dbReference>
<evidence type="ECO:0008006" key="3">
    <source>
        <dbReference type="Google" id="ProtNLM"/>
    </source>
</evidence>
<dbReference type="AlphaFoldDB" id="M1MXI3"/>